<evidence type="ECO:0000256" key="3">
    <source>
        <dbReference type="ARBA" id="ARBA00044955"/>
    </source>
</evidence>
<evidence type="ECO:0000256" key="1">
    <source>
        <dbReference type="ARBA" id="ARBA00022669"/>
    </source>
</evidence>
<comment type="caution">
    <text evidence="4">Lacks conserved residue(s) required for the propagation of feature annotation.</text>
</comment>
<dbReference type="InterPro" id="IPR036779">
    <property type="entry name" value="LysM_dom_sf"/>
</dbReference>
<feature type="domain" description="Chitin-binding type-1" evidence="6">
    <location>
        <begin position="110"/>
        <end position="154"/>
    </location>
</feature>
<protein>
    <submittedName>
        <fullName evidence="8">Carbohydrate-binding module family 18 protein</fullName>
    </submittedName>
</protein>
<feature type="signal peptide" evidence="5">
    <location>
        <begin position="1"/>
        <end position="25"/>
    </location>
</feature>
<feature type="chain" id="PRO_5042262472" evidence="5">
    <location>
        <begin position="26"/>
        <end position="419"/>
    </location>
</feature>
<dbReference type="InterPro" id="IPR052210">
    <property type="entry name" value="LysM1-like"/>
</dbReference>
<dbReference type="GO" id="GO:0008061">
    <property type="term" value="F:chitin binding"/>
    <property type="evidence" value="ECO:0007669"/>
    <property type="project" value="UniProtKB-UniRule"/>
</dbReference>
<evidence type="ECO:0000259" key="7">
    <source>
        <dbReference type="PROSITE" id="PS51782"/>
    </source>
</evidence>
<evidence type="ECO:0000313" key="9">
    <source>
        <dbReference type="Proteomes" id="UP001285441"/>
    </source>
</evidence>
<dbReference type="Proteomes" id="UP001285441">
    <property type="component" value="Unassembled WGS sequence"/>
</dbReference>
<dbReference type="Pfam" id="PF01476">
    <property type="entry name" value="LysM"/>
    <property type="match status" value="2"/>
</dbReference>
<comment type="caution">
    <text evidence="8">The sequence shown here is derived from an EMBL/GenBank/DDBJ whole genome shotgun (WGS) entry which is preliminary data.</text>
</comment>
<keyword evidence="4" id="KW-1015">Disulfide bond</keyword>
<evidence type="ECO:0000256" key="5">
    <source>
        <dbReference type="SAM" id="SignalP"/>
    </source>
</evidence>
<dbReference type="Gene3D" id="3.30.60.10">
    <property type="entry name" value="Endochitinase-like"/>
    <property type="match status" value="1"/>
</dbReference>
<keyword evidence="2" id="KW-0843">Virulence</keyword>
<dbReference type="PROSITE" id="PS51782">
    <property type="entry name" value="LYSM"/>
    <property type="match status" value="1"/>
</dbReference>
<dbReference type="PANTHER" id="PTHR34997:SF1">
    <property type="entry name" value="PEPTIDOGLYCAN-BINDING LYSIN DOMAIN"/>
    <property type="match status" value="1"/>
</dbReference>
<evidence type="ECO:0000256" key="4">
    <source>
        <dbReference type="PROSITE-ProRule" id="PRU00261"/>
    </source>
</evidence>
<dbReference type="InterPro" id="IPR001002">
    <property type="entry name" value="Chitin-bd_1"/>
</dbReference>
<keyword evidence="9" id="KW-1185">Reference proteome</keyword>
<reference evidence="8" key="2">
    <citation type="submission" date="2023-06" db="EMBL/GenBank/DDBJ databases">
        <authorList>
            <consortium name="Lawrence Berkeley National Laboratory"/>
            <person name="Haridas S."/>
            <person name="Hensen N."/>
            <person name="Bonometti L."/>
            <person name="Westerberg I."/>
            <person name="Brannstrom I.O."/>
            <person name="Guillou S."/>
            <person name="Cros-Aarteil S."/>
            <person name="Calhoun S."/>
            <person name="Kuo A."/>
            <person name="Mondo S."/>
            <person name="Pangilinan J."/>
            <person name="Riley R."/>
            <person name="LaButti K."/>
            <person name="Andreopoulos B."/>
            <person name="Lipzen A."/>
            <person name="Chen C."/>
            <person name="Yanf M."/>
            <person name="Daum C."/>
            <person name="Ng V."/>
            <person name="Clum A."/>
            <person name="Steindorff A."/>
            <person name="Ohm R."/>
            <person name="Martin F."/>
            <person name="Silar P."/>
            <person name="Natvig D."/>
            <person name="Lalanne C."/>
            <person name="Gautier V."/>
            <person name="Ament-velasquez S.L."/>
            <person name="Kruys A."/>
            <person name="Hutchinson M.I."/>
            <person name="Powell A.J."/>
            <person name="Barry K."/>
            <person name="Miller A.N."/>
            <person name="Grigoriev I.V."/>
            <person name="Debuchy R."/>
            <person name="Gladieux P."/>
            <person name="Thoren M.H."/>
            <person name="Johannesson H."/>
        </authorList>
    </citation>
    <scope>NUCLEOTIDE SEQUENCE</scope>
    <source>
        <strain evidence="8">CBS 232.78</strain>
    </source>
</reference>
<feature type="disulfide bond" evidence="4">
    <location>
        <begin position="113"/>
        <end position="128"/>
    </location>
</feature>
<dbReference type="Gene3D" id="3.10.350.10">
    <property type="entry name" value="LysM domain"/>
    <property type="match status" value="2"/>
</dbReference>
<dbReference type="EMBL" id="JAULSW010000002">
    <property type="protein sequence ID" value="KAK3391301.1"/>
    <property type="molecule type" value="Genomic_DNA"/>
</dbReference>
<dbReference type="InterPro" id="IPR018392">
    <property type="entry name" value="LysM"/>
</dbReference>
<dbReference type="AlphaFoldDB" id="A0AAE0P0V2"/>
<dbReference type="PANTHER" id="PTHR34997">
    <property type="entry name" value="AM15"/>
    <property type="match status" value="1"/>
</dbReference>
<organism evidence="8 9">
    <name type="scientific">Podospora didyma</name>
    <dbReference type="NCBI Taxonomy" id="330526"/>
    <lineage>
        <taxon>Eukaryota</taxon>
        <taxon>Fungi</taxon>
        <taxon>Dikarya</taxon>
        <taxon>Ascomycota</taxon>
        <taxon>Pezizomycotina</taxon>
        <taxon>Sordariomycetes</taxon>
        <taxon>Sordariomycetidae</taxon>
        <taxon>Sordariales</taxon>
        <taxon>Podosporaceae</taxon>
        <taxon>Podospora</taxon>
    </lineage>
</organism>
<gene>
    <name evidence="8" type="ORF">B0H63DRAFT_467695</name>
</gene>
<dbReference type="PROSITE" id="PS50941">
    <property type="entry name" value="CHIT_BIND_I_2"/>
    <property type="match status" value="1"/>
</dbReference>
<dbReference type="CDD" id="cd11618">
    <property type="entry name" value="ChtBD1_1"/>
    <property type="match status" value="1"/>
</dbReference>
<proteinExistence type="inferred from homology"/>
<keyword evidence="1 4" id="KW-0147">Chitin-binding</keyword>
<feature type="disulfide bond" evidence="4">
    <location>
        <begin position="127"/>
        <end position="141"/>
    </location>
</feature>
<reference evidence="8" key="1">
    <citation type="journal article" date="2023" name="Mol. Phylogenet. Evol.">
        <title>Genome-scale phylogeny and comparative genomics of the fungal order Sordariales.</title>
        <authorList>
            <person name="Hensen N."/>
            <person name="Bonometti L."/>
            <person name="Westerberg I."/>
            <person name="Brannstrom I.O."/>
            <person name="Guillou S."/>
            <person name="Cros-Aarteil S."/>
            <person name="Calhoun S."/>
            <person name="Haridas S."/>
            <person name="Kuo A."/>
            <person name="Mondo S."/>
            <person name="Pangilinan J."/>
            <person name="Riley R."/>
            <person name="LaButti K."/>
            <person name="Andreopoulos B."/>
            <person name="Lipzen A."/>
            <person name="Chen C."/>
            <person name="Yan M."/>
            <person name="Daum C."/>
            <person name="Ng V."/>
            <person name="Clum A."/>
            <person name="Steindorff A."/>
            <person name="Ohm R.A."/>
            <person name="Martin F."/>
            <person name="Silar P."/>
            <person name="Natvig D.O."/>
            <person name="Lalanne C."/>
            <person name="Gautier V."/>
            <person name="Ament-Velasquez S.L."/>
            <person name="Kruys A."/>
            <person name="Hutchinson M.I."/>
            <person name="Powell A.J."/>
            <person name="Barry K."/>
            <person name="Miller A.N."/>
            <person name="Grigoriev I.V."/>
            <person name="Debuchy R."/>
            <person name="Gladieux P."/>
            <person name="Hiltunen Thoren M."/>
            <person name="Johannesson H."/>
        </authorList>
    </citation>
    <scope>NUCLEOTIDE SEQUENCE</scope>
    <source>
        <strain evidence="8">CBS 232.78</strain>
    </source>
</reference>
<sequence length="419" mass="42058">MVASTLIRGLLACALVFSSQVCADALDVAACGKSVTAKQGDTCASLAEQAGITVTQFIRSNPGVASCSELVAGVKYCLEGTATVVASVAASTSSPPPAATSTGPLKISTDGTCGAGVTCAGSSFGACCSEHGFCGSTTDYCGAGCQAGLGSCGAISSAPVVTTTPAPVTCAATASKTVTVTATSTITSNVGVTRTTLVIETSTSVVTSIKTNTALQTGTAYVTATAFVTNTVQLTSTVLRTATATATATVQATSIITITTISTSLVVKTSTATTTKTAIVTSVEIDTLTTIVTSTLTRTVTSTAVVTSNVISWGPSIIQPSPTPTRPSLVTPSPTLPGTVKGCTTFDKIREPDTCRKIANRAGLTLLEFYRLNPSVSNQSAVLNLLCTPDLLQLLLSGLCQIDCDNLGAFAGYNVCVAT</sequence>
<dbReference type="SMART" id="SM00257">
    <property type="entry name" value="LysM"/>
    <property type="match status" value="1"/>
</dbReference>
<accession>A0AAE0P0V2</accession>
<comment type="similarity">
    <text evidence="3">Belongs to the secreted LysM effector family.</text>
</comment>
<dbReference type="CDD" id="cd00118">
    <property type="entry name" value="LysM"/>
    <property type="match status" value="2"/>
</dbReference>
<dbReference type="SUPFAM" id="SSF57016">
    <property type="entry name" value="Plant lectins/antimicrobial peptides"/>
    <property type="match status" value="1"/>
</dbReference>
<evidence type="ECO:0000256" key="2">
    <source>
        <dbReference type="ARBA" id="ARBA00023026"/>
    </source>
</evidence>
<evidence type="ECO:0000259" key="6">
    <source>
        <dbReference type="PROSITE" id="PS50941"/>
    </source>
</evidence>
<keyword evidence="5" id="KW-0732">Signal</keyword>
<dbReference type="InterPro" id="IPR036861">
    <property type="entry name" value="Endochitinase-like_sf"/>
</dbReference>
<name>A0AAE0P0V2_9PEZI</name>
<feature type="domain" description="LysM" evidence="7">
    <location>
        <begin position="33"/>
        <end position="78"/>
    </location>
</feature>
<dbReference type="SMART" id="SM00270">
    <property type="entry name" value="ChtBD1"/>
    <property type="match status" value="1"/>
</dbReference>
<dbReference type="SUPFAM" id="SSF54106">
    <property type="entry name" value="LysM domain"/>
    <property type="match status" value="1"/>
</dbReference>
<evidence type="ECO:0000313" key="8">
    <source>
        <dbReference type="EMBL" id="KAK3391301.1"/>
    </source>
</evidence>